<dbReference type="InterPro" id="IPR001036">
    <property type="entry name" value="Acrflvin-R"/>
</dbReference>
<dbReference type="Gene3D" id="3.30.70.1320">
    <property type="entry name" value="Multidrug efflux transporter AcrB pore domain like"/>
    <property type="match status" value="1"/>
</dbReference>
<feature type="transmembrane region" description="Helical" evidence="1">
    <location>
        <begin position="390"/>
        <end position="409"/>
    </location>
</feature>
<dbReference type="Pfam" id="PF00873">
    <property type="entry name" value="ACR_tran"/>
    <property type="match status" value="1"/>
</dbReference>
<feature type="transmembrane region" description="Helical" evidence="1">
    <location>
        <begin position="444"/>
        <end position="465"/>
    </location>
</feature>
<evidence type="ECO:0000313" key="4">
    <source>
        <dbReference type="Proteomes" id="UP001167831"/>
    </source>
</evidence>
<feature type="transmembrane region" description="Helical" evidence="1">
    <location>
        <begin position="364"/>
        <end position="384"/>
    </location>
</feature>
<dbReference type="SUPFAM" id="SSF82693">
    <property type="entry name" value="Multidrug efflux transporter AcrB pore domain, PN1, PN2, PC1 and PC2 subdomains"/>
    <property type="match status" value="1"/>
</dbReference>
<accession>A0AAW7JIA8</accession>
<dbReference type="EMBL" id="JAUEIE010000008">
    <property type="protein sequence ID" value="MDN0023142.1"/>
    <property type="molecule type" value="Genomic_DNA"/>
</dbReference>
<dbReference type="Gene3D" id="1.20.1640.10">
    <property type="entry name" value="Multidrug efflux transporter AcrB transmembrane domain"/>
    <property type="match status" value="2"/>
</dbReference>
<dbReference type="PRINTS" id="PR00702">
    <property type="entry name" value="ACRIFLAVINRP"/>
</dbReference>
<dbReference type="SUPFAM" id="SSF82866">
    <property type="entry name" value="Multidrug efflux transporter AcrB transmembrane domain"/>
    <property type="match status" value="2"/>
</dbReference>
<dbReference type="PANTHER" id="PTHR32063:SF0">
    <property type="entry name" value="SWARMING MOTILITY PROTEIN SWRC"/>
    <property type="match status" value="1"/>
</dbReference>
<feature type="transmembrane region" description="Helical" evidence="1">
    <location>
        <begin position="535"/>
        <end position="554"/>
    </location>
</feature>
<dbReference type="Proteomes" id="UP001167831">
    <property type="component" value="Unassembled WGS sequence"/>
</dbReference>
<feature type="transmembrane region" description="Helical" evidence="1">
    <location>
        <begin position="958"/>
        <end position="974"/>
    </location>
</feature>
<sequence>MIKFLLKRPVAVCMTFFAFCLLGVIAYANLPVSLLPHIPVPEINVKVTASGSSAQEVEQSAIAPIRRELLTVGDVESIYSKSSNNHGFVNLRFAYNTDIDIALVEINEKIGKVTENLPANFDRPQIDKVNSTDIPVEYVTLTLKSDRPFEPTNTDEFVRMSELCEKVISRRIEQLPEVAMVDISGLMRKEIQITPKKRNLELTGITGTDIKNAVQASNVRPSAMRIRDGYFERTIHIENSLMSVEDIRNVSVKKNGRIYRIGDVCDVSLVPQEDIGVALSQGKRCVSMRVIKKTDAKVNRLREDLRKSLKEFSVQYPDIEFQESRDQTALLNYSIVTLKENFISSLVLMLIVAFVFMGDFKTPVVTAISMTVALIITFLAFFVFGMSLNILSLSGLILVVGMMIDNILITSENILMHEQAGEGIIEACARGTAEMITPMLSSTLTTIVVFIPLVFLSDMAGALFIDQSLAISIGLLVAYILALFLMPVLFMLFGKMDRALESRYKNHDRLSRLLTRMLDRFYDRGIRFVFRRSRLSLCLALLSIPLCFLFYELMPKARMPHTESSEMLAKISWDTNLPLEENVRRTNDIVKAFTPHTDYIAASVGTQGYMMETKDILSTYQTEIYMKASGYRQLEECKDSLAGYVKSRYPDAALTTSAADNIFDRVFDTGQAPVIVKLYPDDVNGAQFREEAADIERKIGRYGGRMETASKQREIVVSLNKRNIDYYGLDRQDVVNALMRAFKGTEVSEIYSTDYIPVVLKDNARDWNTLLRSHSVASKDGRMEFPLSSLVSYTYTTGLTNLEADGNGVMYPIKLWNLKDARSVAGNIRTDVLDSIPELKSAIGGEVASENKMTSGLIGIFLLSLLLMYFILCAQFESFTQPLIVLAEIPVDIAFAMLVLMCCGYSLNIMSGIGLIASCGIVINDSILKLDAINVLVKKGMKPQEAIHKAGKMRIRPIIMTSLTTVIGMVPFFFTNDLGSELQQSLALAMIAALCIGVPVSLFLIPLIYDKFILERKHRYAVVPADTGVIKEM</sequence>
<organism evidence="3 5">
    <name type="scientific">Leyella lascolaii</name>
    <dbReference type="NCBI Taxonomy" id="1776379"/>
    <lineage>
        <taxon>Bacteria</taxon>
        <taxon>Pseudomonadati</taxon>
        <taxon>Bacteroidota</taxon>
        <taxon>Bacteroidia</taxon>
        <taxon>Bacteroidales</taxon>
        <taxon>Prevotellaceae</taxon>
        <taxon>Leyella</taxon>
    </lineage>
</organism>
<evidence type="ECO:0000313" key="2">
    <source>
        <dbReference type="EMBL" id="MDN0023142.1"/>
    </source>
</evidence>
<feature type="transmembrane region" description="Helical" evidence="1">
    <location>
        <begin position="853"/>
        <end position="872"/>
    </location>
</feature>
<dbReference type="AlphaFoldDB" id="A0AAW7JIA8"/>
<keyword evidence="1" id="KW-0812">Transmembrane</keyword>
<keyword evidence="4" id="KW-1185">Reference proteome</keyword>
<protein>
    <submittedName>
        <fullName evidence="3">Efflux RND transporter permease subunit</fullName>
    </submittedName>
</protein>
<keyword evidence="1" id="KW-0472">Membrane</keyword>
<name>A0AAW7JIA8_9BACT</name>
<gene>
    <name evidence="2" type="ORF">QVN81_08945</name>
    <name evidence="3" type="ORF">QVN84_06735</name>
</gene>
<dbReference type="SUPFAM" id="SSF82714">
    <property type="entry name" value="Multidrug efflux transporter AcrB TolC docking domain, DN and DC subdomains"/>
    <property type="match status" value="1"/>
</dbReference>
<dbReference type="EMBL" id="JAUEIF010000004">
    <property type="protein sequence ID" value="MDN0025217.1"/>
    <property type="molecule type" value="Genomic_DNA"/>
</dbReference>
<dbReference type="RefSeq" id="WP_289836518.1">
    <property type="nucleotide sequence ID" value="NZ_JAUEIF010000004.1"/>
</dbReference>
<dbReference type="GO" id="GO:0042910">
    <property type="term" value="F:xenobiotic transmembrane transporter activity"/>
    <property type="evidence" value="ECO:0007669"/>
    <property type="project" value="TreeGrafter"/>
</dbReference>
<dbReference type="Gene3D" id="3.30.2090.10">
    <property type="entry name" value="Multidrug efflux transporter AcrB TolC docking domain, DN and DC subdomains"/>
    <property type="match status" value="2"/>
</dbReference>
<reference evidence="3" key="2">
    <citation type="submission" date="2023-08" db="EMBL/GenBank/DDBJ databases">
        <title>Identification and characterization of horizontal gene transfer across gut microbiota members of farm animals based on homology search.</title>
        <authorList>
            <person name="Schwarzerova J."/>
            <person name="Nykrynova M."/>
            <person name="Jureckova K."/>
            <person name="Cejkova D."/>
            <person name="Rychlik I."/>
        </authorList>
    </citation>
    <scope>NUCLEOTIDE SEQUENCE</scope>
    <source>
        <strain evidence="3">ET15</strain>
        <strain evidence="2">ET37</strain>
    </source>
</reference>
<feature type="transmembrane region" description="Helical" evidence="1">
    <location>
        <begin position="341"/>
        <end position="357"/>
    </location>
</feature>
<evidence type="ECO:0000313" key="3">
    <source>
        <dbReference type="EMBL" id="MDN0025217.1"/>
    </source>
</evidence>
<comment type="caution">
    <text evidence="3">The sequence shown here is derived from an EMBL/GenBank/DDBJ whole genome shotgun (WGS) entry which is preliminary data.</text>
</comment>
<proteinExistence type="predicted"/>
<feature type="transmembrane region" description="Helical" evidence="1">
    <location>
        <begin position="884"/>
        <end position="907"/>
    </location>
</feature>
<dbReference type="Gene3D" id="3.30.70.1430">
    <property type="entry name" value="Multidrug efflux transporter AcrB pore domain"/>
    <property type="match status" value="2"/>
</dbReference>
<dbReference type="Proteomes" id="UP001168478">
    <property type="component" value="Unassembled WGS sequence"/>
</dbReference>
<evidence type="ECO:0000313" key="5">
    <source>
        <dbReference type="Proteomes" id="UP001168478"/>
    </source>
</evidence>
<reference evidence="3" key="1">
    <citation type="submission" date="2023-06" db="EMBL/GenBank/DDBJ databases">
        <authorList>
            <person name="Zeman M."/>
            <person name="Kubasova T."/>
            <person name="Jahodarova E."/>
            <person name="Nykrynova M."/>
            <person name="Rychlik I."/>
        </authorList>
    </citation>
    <scope>NUCLEOTIDE SEQUENCE</scope>
    <source>
        <strain evidence="3">ET15</strain>
        <strain evidence="2">ET37</strain>
    </source>
</reference>
<feature type="transmembrane region" description="Helical" evidence="1">
    <location>
        <begin position="986"/>
        <end position="1009"/>
    </location>
</feature>
<dbReference type="GO" id="GO:0005886">
    <property type="term" value="C:plasma membrane"/>
    <property type="evidence" value="ECO:0007669"/>
    <property type="project" value="TreeGrafter"/>
</dbReference>
<dbReference type="InterPro" id="IPR027463">
    <property type="entry name" value="AcrB_DN_DC_subdom"/>
</dbReference>
<feature type="transmembrane region" description="Helical" evidence="1">
    <location>
        <begin position="471"/>
        <end position="493"/>
    </location>
</feature>
<keyword evidence="1" id="KW-1133">Transmembrane helix</keyword>
<dbReference type="Gene3D" id="3.30.70.1440">
    <property type="entry name" value="Multidrug efflux transporter AcrB pore domain"/>
    <property type="match status" value="1"/>
</dbReference>
<evidence type="ECO:0000256" key="1">
    <source>
        <dbReference type="SAM" id="Phobius"/>
    </source>
</evidence>
<dbReference type="PANTHER" id="PTHR32063">
    <property type="match status" value="1"/>
</dbReference>